<protein>
    <recommendedName>
        <fullName evidence="5">CENP-V/GFA domain-containing protein</fullName>
    </recommendedName>
</protein>
<dbReference type="GO" id="GO:0046872">
    <property type="term" value="F:metal ion binding"/>
    <property type="evidence" value="ECO:0007669"/>
    <property type="project" value="UniProtKB-KW"/>
</dbReference>
<dbReference type="Pfam" id="PF04828">
    <property type="entry name" value="GFA"/>
    <property type="match status" value="1"/>
</dbReference>
<dbReference type="OrthoDB" id="9807246at2"/>
<evidence type="ECO:0000256" key="1">
    <source>
        <dbReference type="ARBA" id="ARBA00005495"/>
    </source>
</evidence>
<comment type="similarity">
    <text evidence="1">Belongs to the Gfa family.</text>
</comment>
<evidence type="ECO:0000313" key="7">
    <source>
        <dbReference type="Proteomes" id="UP000244880"/>
    </source>
</evidence>
<evidence type="ECO:0000313" key="6">
    <source>
        <dbReference type="EMBL" id="SPH19505.1"/>
    </source>
</evidence>
<evidence type="ECO:0000256" key="2">
    <source>
        <dbReference type="ARBA" id="ARBA00022723"/>
    </source>
</evidence>
<evidence type="ECO:0000256" key="3">
    <source>
        <dbReference type="ARBA" id="ARBA00022833"/>
    </source>
</evidence>
<dbReference type="RefSeq" id="WP_108826836.1">
    <property type="nucleotide sequence ID" value="NZ_OMOR01000001.1"/>
</dbReference>
<reference evidence="6 7" key="1">
    <citation type="submission" date="2018-03" db="EMBL/GenBank/DDBJ databases">
        <authorList>
            <person name="Keele B.F."/>
        </authorList>
    </citation>
    <scope>NUCLEOTIDE SEQUENCE [LARGE SCALE GENOMIC DNA]</scope>
    <source>
        <strain evidence="6 7">CECT 8599</strain>
    </source>
</reference>
<dbReference type="SUPFAM" id="SSF51316">
    <property type="entry name" value="Mss4-like"/>
    <property type="match status" value="1"/>
</dbReference>
<dbReference type="AlphaFoldDB" id="A0A2R8B8V6"/>
<dbReference type="PANTHER" id="PTHR33337:SF40">
    <property type="entry name" value="CENP-V_GFA DOMAIN-CONTAINING PROTEIN-RELATED"/>
    <property type="match status" value="1"/>
</dbReference>
<dbReference type="EMBL" id="OMOR01000001">
    <property type="protein sequence ID" value="SPH19505.1"/>
    <property type="molecule type" value="Genomic_DNA"/>
</dbReference>
<proteinExistence type="inferred from homology"/>
<sequence>MTSQRHIEGRCLCGAVTVKATVTNPIVRACHCDMCRRHTSSMFMSLATDGEIDVQGPFQTFQSSEWAERGFCSQCGSTLWYGTTHDGVRNLSAGLFDDAAGAPLKLEFFADAAPKGYALAGDHRKMTTVETLALFAPEDDA</sequence>
<evidence type="ECO:0000256" key="4">
    <source>
        <dbReference type="ARBA" id="ARBA00023239"/>
    </source>
</evidence>
<keyword evidence="3" id="KW-0862">Zinc</keyword>
<dbReference type="InterPro" id="IPR011057">
    <property type="entry name" value="Mss4-like_sf"/>
</dbReference>
<dbReference type="Gene3D" id="3.90.1590.10">
    <property type="entry name" value="glutathione-dependent formaldehyde- activating enzyme (gfa)"/>
    <property type="match status" value="1"/>
</dbReference>
<organism evidence="6 7">
    <name type="scientific">Ascidiaceihabitans donghaensis</name>
    <dbReference type="NCBI Taxonomy" id="1510460"/>
    <lineage>
        <taxon>Bacteria</taxon>
        <taxon>Pseudomonadati</taxon>
        <taxon>Pseudomonadota</taxon>
        <taxon>Alphaproteobacteria</taxon>
        <taxon>Rhodobacterales</taxon>
        <taxon>Paracoccaceae</taxon>
        <taxon>Ascidiaceihabitans</taxon>
    </lineage>
</organism>
<dbReference type="GO" id="GO:0016846">
    <property type="term" value="F:carbon-sulfur lyase activity"/>
    <property type="evidence" value="ECO:0007669"/>
    <property type="project" value="InterPro"/>
</dbReference>
<dbReference type="PANTHER" id="PTHR33337">
    <property type="entry name" value="GFA DOMAIN-CONTAINING PROTEIN"/>
    <property type="match status" value="1"/>
</dbReference>
<dbReference type="Proteomes" id="UP000244880">
    <property type="component" value="Unassembled WGS sequence"/>
</dbReference>
<keyword evidence="7" id="KW-1185">Reference proteome</keyword>
<dbReference type="PROSITE" id="PS51891">
    <property type="entry name" value="CENP_V_GFA"/>
    <property type="match status" value="1"/>
</dbReference>
<keyword evidence="2" id="KW-0479">Metal-binding</keyword>
<accession>A0A2R8B8V6</accession>
<dbReference type="InterPro" id="IPR006913">
    <property type="entry name" value="CENP-V/GFA"/>
</dbReference>
<name>A0A2R8B8V6_9RHOB</name>
<evidence type="ECO:0000259" key="5">
    <source>
        <dbReference type="PROSITE" id="PS51891"/>
    </source>
</evidence>
<feature type="domain" description="CENP-V/GFA" evidence="5">
    <location>
        <begin position="7"/>
        <end position="118"/>
    </location>
</feature>
<keyword evidence="4" id="KW-0456">Lyase</keyword>
<gene>
    <name evidence="6" type="ORF">ASD8599_00231</name>
</gene>